<sequence length="456" mass="51453">MTDTPVSNDKNVDIELDSTLNAAPSNNEAEIIHSSDDTIRDTQESYSKIEDIFEQSSAIIDAEKINKSLKELEKNHTNVAEIKNLINSIIDNMAKNQSMLTRAALIWGKVPLWQKIGLGTVLIAPTLILGIALQIYMLITLSALTLIAFVPSSIILDNHYQRDEQITDLLKDSMKGLADSLVNVIETMDHLGLQLAGEIGKLQKENERLSLAITNLSAKVADLTSQAEKLKVTEQELRAIQQSLEQTDQELKLSLEEKTRRHEEIKTELAEVAQAFEKNQQELSQKTLELKQVQLEMGQQLQNINTVALSLQRVVETYADQSIKSEDERLLFQSKLNEFVTNREKSFEDVTQRIENRNHELLLAQEQFAHIHQQYQDLLKRQGNEIKRIEQAIPAQKSSQPASSKPKHDGAEETDMKHATHISKFGLHGGQRKHRRSHHQHKEPASVADTAVGNGR</sequence>
<organism evidence="5 7">
    <name type="scientific">Legionella moravica</name>
    <dbReference type="NCBI Taxonomy" id="39962"/>
    <lineage>
        <taxon>Bacteria</taxon>
        <taxon>Pseudomonadati</taxon>
        <taxon>Pseudomonadota</taxon>
        <taxon>Gammaproteobacteria</taxon>
        <taxon>Legionellales</taxon>
        <taxon>Legionellaceae</taxon>
        <taxon>Legionella</taxon>
    </lineage>
</organism>
<reference evidence="5 7" key="2">
    <citation type="submission" date="2018-06" db="EMBL/GenBank/DDBJ databases">
        <authorList>
            <consortium name="Pathogen Informatics"/>
            <person name="Doyle S."/>
        </authorList>
    </citation>
    <scope>NUCLEOTIDE SEQUENCE [LARGE SCALE GENOMIC DNA]</scope>
    <source>
        <strain evidence="5 7">NCTC12239</strain>
    </source>
</reference>
<reference evidence="4 6" key="1">
    <citation type="submission" date="2015-11" db="EMBL/GenBank/DDBJ databases">
        <title>Genomic analysis of 38 Legionella species identifies large and diverse effector repertoires.</title>
        <authorList>
            <person name="Burstein D."/>
            <person name="Amaro F."/>
            <person name="Zusman T."/>
            <person name="Lifshitz Z."/>
            <person name="Cohen O."/>
            <person name="Gilbert J.A."/>
            <person name="Pupko T."/>
            <person name="Shuman H.A."/>
            <person name="Segal G."/>
        </authorList>
    </citation>
    <scope>NUCLEOTIDE SEQUENCE [LARGE SCALE GENOMIC DNA]</scope>
    <source>
        <strain evidence="4 6">ATCC 43877</strain>
    </source>
</reference>
<evidence type="ECO:0000313" key="5">
    <source>
        <dbReference type="EMBL" id="STX62352.1"/>
    </source>
</evidence>
<feature type="compositionally biased region" description="Low complexity" evidence="2">
    <location>
        <begin position="392"/>
        <end position="404"/>
    </location>
</feature>
<keyword evidence="3" id="KW-0472">Membrane</keyword>
<dbReference type="EMBL" id="UGOG01000001">
    <property type="protein sequence ID" value="STX62352.1"/>
    <property type="molecule type" value="Genomic_DNA"/>
</dbReference>
<accession>A0A378JXY8</accession>
<protein>
    <submittedName>
        <fullName evidence="4 5">Microtubule binding protein</fullName>
    </submittedName>
</protein>
<dbReference type="AlphaFoldDB" id="A0A378JXY8"/>
<feature type="region of interest" description="Disordered" evidence="2">
    <location>
        <begin position="392"/>
        <end position="456"/>
    </location>
</feature>
<gene>
    <name evidence="4" type="ORF">Lmor_0768</name>
    <name evidence="5" type="ORF">NCTC12239_01274</name>
</gene>
<name>A0A378JXY8_9GAMM</name>
<keyword evidence="6" id="KW-1185">Reference proteome</keyword>
<feature type="coiled-coil region" evidence="1">
    <location>
        <begin position="199"/>
        <end position="296"/>
    </location>
</feature>
<evidence type="ECO:0000313" key="7">
    <source>
        <dbReference type="Proteomes" id="UP000254040"/>
    </source>
</evidence>
<keyword evidence="3" id="KW-1133">Transmembrane helix</keyword>
<evidence type="ECO:0000256" key="2">
    <source>
        <dbReference type="SAM" id="MobiDB-lite"/>
    </source>
</evidence>
<keyword evidence="3" id="KW-0812">Transmembrane</keyword>
<keyword evidence="1" id="KW-0175">Coiled coil</keyword>
<dbReference type="InterPro" id="IPR049966">
    <property type="entry name" value="T4SS_LegC2C7"/>
</dbReference>
<evidence type="ECO:0000313" key="4">
    <source>
        <dbReference type="EMBL" id="KTD35321.1"/>
    </source>
</evidence>
<dbReference type="EMBL" id="LNYN01000014">
    <property type="protein sequence ID" value="KTD35321.1"/>
    <property type="molecule type" value="Genomic_DNA"/>
</dbReference>
<feature type="transmembrane region" description="Helical" evidence="3">
    <location>
        <begin position="112"/>
        <end position="129"/>
    </location>
</feature>
<dbReference type="NCBIfam" id="NF043058">
    <property type="entry name" value="T4SS_LegC2C7"/>
    <property type="match status" value="1"/>
</dbReference>
<dbReference type="OrthoDB" id="5650412at2"/>
<dbReference type="Proteomes" id="UP000254040">
    <property type="component" value="Unassembled WGS sequence"/>
</dbReference>
<evidence type="ECO:0000256" key="1">
    <source>
        <dbReference type="SAM" id="Coils"/>
    </source>
</evidence>
<dbReference type="RefSeq" id="WP_051190622.1">
    <property type="nucleotide sequence ID" value="NZ_CAAAJG010000030.1"/>
</dbReference>
<evidence type="ECO:0000256" key="3">
    <source>
        <dbReference type="SAM" id="Phobius"/>
    </source>
</evidence>
<proteinExistence type="predicted"/>
<evidence type="ECO:0000313" key="6">
    <source>
        <dbReference type="Proteomes" id="UP000054985"/>
    </source>
</evidence>
<feature type="compositionally biased region" description="Basic and acidic residues" evidence="2">
    <location>
        <begin position="406"/>
        <end position="418"/>
    </location>
</feature>
<feature type="compositionally biased region" description="Basic residues" evidence="2">
    <location>
        <begin position="430"/>
        <end position="441"/>
    </location>
</feature>
<dbReference type="STRING" id="39962.Lmor_0768"/>
<dbReference type="Proteomes" id="UP000054985">
    <property type="component" value="Unassembled WGS sequence"/>
</dbReference>